<feature type="compositionally biased region" description="Polar residues" evidence="12">
    <location>
        <begin position="160"/>
        <end position="179"/>
    </location>
</feature>
<protein>
    <recommendedName>
        <fullName evidence="3 11">Origin recognition complex subunit 1</fullName>
    </recommendedName>
</protein>
<dbReference type="Pfam" id="PF00004">
    <property type="entry name" value="AAA"/>
    <property type="match status" value="1"/>
</dbReference>
<dbReference type="GO" id="GO:0006270">
    <property type="term" value="P:DNA replication initiation"/>
    <property type="evidence" value="ECO:0007669"/>
    <property type="project" value="TreeGrafter"/>
</dbReference>
<dbReference type="Pfam" id="PF22606">
    <property type="entry name" value="Cdc6-ORC-like_ATPase_lid"/>
    <property type="match status" value="1"/>
</dbReference>
<dbReference type="InterPro" id="IPR036390">
    <property type="entry name" value="WH_DNA-bd_sf"/>
</dbReference>
<dbReference type="SMART" id="SM01074">
    <property type="entry name" value="Cdc6_C"/>
    <property type="match status" value="1"/>
</dbReference>
<keyword evidence="7 11" id="KW-0067">ATP-binding</keyword>
<dbReference type="InterPro" id="IPR027417">
    <property type="entry name" value="P-loop_NTPase"/>
</dbReference>
<dbReference type="EMBL" id="GDHC01018787">
    <property type="protein sequence ID" value="JAP99841.1"/>
    <property type="molecule type" value="Transcribed_RNA"/>
</dbReference>
<evidence type="ECO:0000256" key="2">
    <source>
        <dbReference type="ARBA" id="ARBA00008398"/>
    </source>
</evidence>
<evidence type="ECO:0000256" key="11">
    <source>
        <dbReference type="RuleBase" id="RU365058"/>
    </source>
</evidence>
<dbReference type="InterPro" id="IPR050311">
    <property type="entry name" value="ORC1/CDC6"/>
</dbReference>
<dbReference type="Gene3D" id="1.10.8.60">
    <property type="match status" value="1"/>
</dbReference>
<dbReference type="SUPFAM" id="SSF46785">
    <property type="entry name" value="Winged helix' DNA-binding domain"/>
    <property type="match status" value="1"/>
</dbReference>
<evidence type="ECO:0000259" key="13">
    <source>
        <dbReference type="SMART" id="SM00382"/>
    </source>
</evidence>
<dbReference type="InterPro" id="IPR003959">
    <property type="entry name" value="ATPase_AAA_core"/>
</dbReference>
<dbReference type="PANTHER" id="PTHR10763:SF23">
    <property type="entry name" value="ORIGIN RECOGNITION COMPLEX SUBUNIT 1"/>
    <property type="match status" value="1"/>
</dbReference>
<evidence type="ECO:0000256" key="12">
    <source>
        <dbReference type="SAM" id="MobiDB-lite"/>
    </source>
</evidence>
<evidence type="ECO:0000256" key="10">
    <source>
        <dbReference type="ARBA" id="ARBA00023242"/>
    </source>
</evidence>
<evidence type="ECO:0000256" key="4">
    <source>
        <dbReference type="ARBA" id="ARBA00022705"/>
    </source>
</evidence>
<evidence type="ECO:0000259" key="14">
    <source>
        <dbReference type="SMART" id="SM01074"/>
    </source>
</evidence>
<evidence type="ECO:0000313" key="15">
    <source>
        <dbReference type="EMBL" id="JAP99841.1"/>
    </source>
</evidence>
<dbReference type="Pfam" id="PF09079">
    <property type="entry name" value="WHD_Cdc6"/>
    <property type="match status" value="1"/>
</dbReference>
<feature type="domain" description="AAA+ ATPase" evidence="13">
    <location>
        <begin position="295"/>
        <end position="449"/>
    </location>
</feature>
<sequence>PSKGEALKSAVAMSKADKTPIKGVTPGKGARISSSMTPTKGTTPSKSPAKPQAVSSSEGEDEPAKPSRTPRARKVQAASLGEEDDLPAKPSRTPRSRKVYAVSSSEDEDEITTPSRISKARKSKVSPLKSPKDSPARSLRHRDQIKKTDRYAPGVPAAHSNLTPRRSARISMSPSTPSLRQKVLMANTPRSSLPPLKDEDESEDEFVTPSKAPKSAKKKLEMTPTTPSSSRKVGHGFLSPVVADREGRAPSTPSSALGIARAQLQVSTLPTSLPCREKEFNDIKSFISRKIQDGTGGCMYISGVPGTGKTATVHTVVKTLQKMAEDGKITSFDFVEVNGLRMTEPRQAYVRIWQILSKNKVTADQALKHLETKFLGKPKRCTVLLVDELDYLCNRRQDVIYNILDWTTKRYSKFIVLTIANTMDLPERTLKGKVTSRMGLTRLVFQPYTYQQLEEIVLNRLDGCKAFHADAVQLVARKVAAVSGDARRALDICRRSTEILELEGRPAVSVLDIQKVLTQIFAGSRVQAIKNCSLMAKLVLRAIRDEVLRTGVEETTVAYIHPQLVSICALEGKRELTVTDILRICSNLADSGLIFAEKERKDINRKISLNISTDDIHYAIDC</sequence>
<evidence type="ECO:0000256" key="3">
    <source>
        <dbReference type="ARBA" id="ARBA00019081"/>
    </source>
</evidence>
<keyword evidence="9 11" id="KW-0238">DNA-binding</keyword>
<keyword evidence="8" id="KW-0460">Magnesium</keyword>
<organism evidence="15">
    <name type="scientific">Lygus hesperus</name>
    <name type="common">Western plant bug</name>
    <dbReference type="NCBI Taxonomy" id="30085"/>
    <lineage>
        <taxon>Eukaryota</taxon>
        <taxon>Metazoa</taxon>
        <taxon>Ecdysozoa</taxon>
        <taxon>Arthropoda</taxon>
        <taxon>Hexapoda</taxon>
        <taxon>Insecta</taxon>
        <taxon>Pterygota</taxon>
        <taxon>Neoptera</taxon>
        <taxon>Paraneoptera</taxon>
        <taxon>Hemiptera</taxon>
        <taxon>Heteroptera</taxon>
        <taxon>Panheteroptera</taxon>
        <taxon>Cimicomorpha</taxon>
        <taxon>Miridae</taxon>
        <taxon>Mirini</taxon>
        <taxon>Lygus</taxon>
    </lineage>
</organism>
<comment type="similarity">
    <text evidence="2 11">Belongs to the ORC1 family.</text>
</comment>
<keyword evidence="10 11" id="KW-0539">Nucleus</keyword>
<feature type="domain" description="Cdc6 C-terminal" evidence="14">
    <location>
        <begin position="540"/>
        <end position="620"/>
    </location>
</feature>
<proteinExistence type="inferred from homology"/>
<dbReference type="PANTHER" id="PTHR10763">
    <property type="entry name" value="CELL DIVISION CONTROL PROTEIN 6-RELATED"/>
    <property type="match status" value="1"/>
</dbReference>
<feature type="region of interest" description="Disordered" evidence="12">
    <location>
        <begin position="1"/>
        <end position="235"/>
    </location>
</feature>
<feature type="compositionally biased region" description="Low complexity" evidence="12">
    <location>
        <begin position="33"/>
        <end position="51"/>
    </location>
</feature>
<dbReference type="GO" id="GO:0033314">
    <property type="term" value="P:mitotic DNA replication checkpoint signaling"/>
    <property type="evidence" value="ECO:0007669"/>
    <property type="project" value="TreeGrafter"/>
</dbReference>
<dbReference type="InterPro" id="IPR054425">
    <property type="entry name" value="Cdc6_ORC1-like_ATPase_lid"/>
</dbReference>
<comment type="function">
    <text evidence="11">Component of the origin recognition complex (ORC) that binds origins of replication. DNA-binding is ATP-dependent, however specific DNA sequences that define origins of replication have not been identified so far. ORC is required to assemble the pre-replication complex necessary to initiate DNA replication.</text>
</comment>
<dbReference type="SUPFAM" id="SSF52540">
    <property type="entry name" value="P-loop containing nucleoside triphosphate hydrolases"/>
    <property type="match status" value="1"/>
</dbReference>
<keyword evidence="4 11" id="KW-0235">DNA replication</keyword>
<dbReference type="SMART" id="SM00382">
    <property type="entry name" value="AAA"/>
    <property type="match status" value="1"/>
</dbReference>
<dbReference type="FunFam" id="3.40.50.300:FF:000199">
    <property type="entry name" value="Origin recognition complex subunit 1"/>
    <property type="match status" value="1"/>
</dbReference>
<reference evidence="15" key="1">
    <citation type="journal article" date="2016" name="Gigascience">
        <title>De novo construction of an expanded transcriptome assembly for the western tarnished plant bug, Lygus hesperus.</title>
        <authorList>
            <person name="Tassone E.E."/>
            <person name="Geib S.M."/>
            <person name="Hall B."/>
            <person name="Fabrick J.A."/>
            <person name="Brent C.S."/>
            <person name="Hull J.J."/>
        </authorList>
    </citation>
    <scope>NUCLEOTIDE SEQUENCE</scope>
</reference>
<evidence type="ECO:0000256" key="5">
    <source>
        <dbReference type="ARBA" id="ARBA00022723"/>
    </source>
</evidence>
<dbReference type="CDD" id="cd00009">
    <property type="entry name" value="AAA"/>
    <property type="match status" value="1"/>
</dbReference>
<dbReference type="InterPro" id="IPR003593">
    <property type="entry name" value="AAA+_ATPase"/>
</dbReference>
<dbReference type="GO" id="GO:0003688">
    <property type="term" value="F:DNA replication origin binding"/>
    <property type="evidence" value="ECO:0007669"/>
    <property type="project" value="TreeGrafter"/>
</dbReference>
<dbReference type="AlphaFoldDB" id="A0A146KXS8"/>
<name>A0A146KXS8_LYGHE</name>
<keyword evidence="6 11" id="KW-0547">Nucleotide-binding</keyword>
<comment type="subcellular location">
    <subcellularLocation>
        <location evidence="1 11">Nucleus</location>
    </subcellularLocation>
</comment>
<gene>
    <name evidence="15" type="primary">Orc1</name>
    <name evidence="15" type="ORF">g.80727</name>
</gene>
<dbReference type="GO" id="GO:0005524">
    <property type="term" value="F:ATP binding"/>
    <property type="evidence" value="ECO:0007669"/>
    <property type="project" value="UniProtKB-KW"/>
</dbReference>
<keyword evidence="5" id="KW-0479">Metal-binding</keyword>
<evidence type="ECO:0000256" key="1">
    <source>
        <dbReference type="ARBA" id="ARBA00004123"/>
    </source>
</evidence>
<dbReference type="InterPro" id="IPR015163">
    <property type="entry name" value="Cdc6_C"/>
</dbReference>
<dbReference type="CDD" id="cd08768">
    <property type="entry name" value="Cdc6_C"/>
    <property type="match status" value="1"/>
</dbReference>
<feature type="compositionally biased region" description="Basic and acidic residues" evidence="12">
    <location>
        <begin position="130"/>
        <end position="150"/>
    </location>
</feature>
<evidence type="ECO:0000256" key="6">
    <source>
        <dbReference type="ARBA" id="ARBA00022741"/>
    </source>
</evidence>
<evidence type="ECO:0000256" key="7">
    <source>
        <dbReference type="ARBA" id="ARBA00022840"/>
    </source>
</evidence>
<dbReference type="GO" id="GO:0016887">
    <property type="term" value="F:ATP hydrolysis activity"/>
    <property type="evidence" value="ECO:0007669"/>
    <property type="project" value="InterPro"/>
</dbReference>
<accession>A0A146KXS8</accession>
<comment type="subunit">
    <text evidence="11">ORC is composed of six subunits.</text>
</comment>
<evidence type="ECO:0000256" key="9">
    <source>
        <dbReference type="ARBA" id="ARBA00023125"/>
    </source>
</evidence>
<dbReference type="GO" id="GO:0005664">
    <property type="term" value="C:nuclear origin of replication recognition complex"/>
    <property type="evidence" value="ECO:0007669"/>
    <property type="project" value="TreeGrafter"/>
</dbReference>
<dbReference type="GO" id="GO:0046872">
    <property type="term" value="F:metal ion binding"/>
    <property type="evidence" value="ECO:0007669"/>
    <property type="project" value="UniProtKB-KW"/>
</dbReference>
<feature type="non-terminal residue" evidence="15">
    <location>
        <position position="1"/>
    </location>
</feature>
<evidence type="ECO:0000256" key="8">
    <source>
        <dbReference type="ARBA" id="ARBA00022842"/>
    </source>
</evidence>
<dbReference type="Gene3D" id="3.40.50.300">
    <property type="entry name" value="P-loop containing nucleotide triphosphate hydrolases"/>
    <property type="match status" value="1"/>
</dbReference>